<dbReference type="KEGG" id="cnr:EB819_01725"/>
<dbReference type="STRING" id="237258.SAMN04489756_10678"/>
<dbReference type="Gene3D" id="3.90.320.10">
    <property type="match status" value="1"/>
</dbReference>
<name>A0A1E5UGL0_9FLAO</name>
<dbReference type="EMBL" id="MKGI01000012">
    <property type="protein sequence ID" value="OEL12033.1"/>
    <property type="molecule type" value="Genomic_DNA"/>
</dbReference>
<dbReference type="NCBIfam" id="TIGR04256">
    <property type="entry name" value="GxxExxY"/>
    <property type="match status" value="1"/>
</dbReference>
<keyword evidence="2" id="KW-1185">Reference proteome</keyword>
<dbReference type="RefSeq" id="WP_069797150.1">
    <property type="nucleotide sequence ID" value="NZ_CP034157.1"/>
</dbReference>
<organism evidence="1 2">
    <name type="scientific">Cloacibacterium normanense</name>
    <dbReference type="NCBI Taxonomy" id="237258"/>
    <lineage>
        <taxon>Bacteria</taxon>
        <taxon>Pseudomonadati</taxon>
        <taxon>Bacteroidota</taxon>
        <taxon>Flavobacteriia</taxon>
        <taxon>Flavobacteriales</taxon>
        <taxon>Weeksellaceae</taxon>
    </lineage>
</organism>
<dbReference type="AlphaFoldDB" id="A0A1E5UGL0"/>
<gene>
    <name evidence="1" type="ORF">BHF72_1490</name>
</gene>
<reference evidence="1 2" key="1">
    <citation type="submission" date="2016-09" db="EMBL/GenBank/DDBJ databases">
        <authorList>
            <person name="Capua I."/>
            <person name="De Benedictis P."/>
            <person name="Joannis T."/>
            <person name="Lombin L.H."/>
            <person name="Cattoli G."/>
        </authorList>
    </citation>
    <scope>NUCLEOTIDE SEQUENCE [LARGE SCALE GENOMIC DNA]</scope>
    <source>
        <strain evidence="1 2">NRS-1</strain>
    </source>
</reference>
<dbReference type="Proteomes" id="UP000095601">
    <property type="component" value="Unassembled WGS sequence"/>
</dbReference>
<evidence type="ECO:0000313" key="2">
    <source>
        <dbReference type="Proteomes" id="UP000095601"/>
    </source>
</evidence>
<dbReference type="OrthoDB" id="1119698at2"/>
<dbReference type="InterPro" id="IPR011604">
    <property type="entry name" value="PDDEXK-like_dom_sf"/>
</dbReference>
<dbReference type="InterPro" id="IPR026350">
    <property type="entry name" value="GxxExxY"/>
</dbReference>
<dbReference type="Pfam" id="PF13366">
    <property type="entry name" value="PDDEXK_3"/>
    <property type="match status" value="1"/>
</dbReference>
<dbReference type="PATRIC" id="fig|237258.4.peg.1442"/>
<comment type="caution">
    <text evidence="1">The sequence shown here is derived from an EMBL/GenBank/DDBJ whole genome shotgun (WGS) entry which is preliminary data.</text>
</comment>
<evidence type="ECO:0000313" key="1">
    <source>
        <dbReference type="EMBL" id="OEL12033.1"/>
    </source>
</evidence>
<sequence>MLITQKIINELTYNIIGACIEVHKLVGPGLYEAVYHKCLEKEFILRNISFKSELEIPFNYKGEQIDCKVKCDFLIENLIVLELKSVNDIHNIHKAQTMNYMNLLQVPKAILVNFNVYNLYNEGTETFVSRNFENLPR</sequence>
<proteinExistence type="predicted"/>
<accession>A0A1E5UGL0</accession>
<protein>
    <submittedName>
        <fullName evidence="1">GxxExxY family protein</fullName>
    </submittedName>
</protein>